<organism evidence="1 2">
    <name type="scientific">Hepatospora eriocheir</name>
    <dbReference type="NCBI Taxonomy" id="1081669"/>
    <lineage>
        <taxon>Eukaryota</taxon>
        <taxon>Fungi</taxon>
        <taxon>Fungi incertae sedis</taxon>
        <taxon>Microsporidia</taxon>
        <taxon>Hepatosporidae</taxon>
        <taxon>Hepatospora</taxon>
    </lineage>
</organism>
<comment type="caution">
    <text evidence="1">The sequence shown here is derived from an EMBL/GenBank/DDBJ whole genome shotgun (WGS) entry which is preliminary data.</text>
</comment>
<dbReference type="AlphaFoldDB" id="A0A1X0QFR3"/>
<accession>A0A1X0QFR3</accession>
<reference evidence="1 2" key="1">
    <citation type="journal article" date="2017" name="Environ. Microbiol.">
        <title>Decay of the glycolytic pathway and adaptation to intranuclear parasitism within Enterocytozoonidae microsporidia.</title>
        <authorList>
            <person name="Wiredu Boakye D."/>
            <person name="Jaroenlak P."/>
            <person name="Prachumwat A."/>
            <person name="Williams T.A."/>
            <person name="Bateman K.S."/>
            <person name="Itsathitphaisarn O."/>
            <person name="Sritunyalucksana K."/>
            <person name="Paszkiewicz K.H."/>
            <person name="Moore K.A."/>
            <person name="Stentiford G.D."/>
            <person name="Williams B.A."/>
        </authorList>
    </citation>
    <scope>NUCLEOTIDE SEQUENCE [LARGE SCALE GENOMIC DNA]</scope>
    <source>
        <strain evidence="2">canceri</strain>
    </source>
</reference>
<protein>
    <submittedName>
        <fullName evidence="1">Uncharacterized protein</fullName>
    </submittedName>
</protein>
<dbReference type="Proteomes" id="UP000192501">
    <property type="component" value="Unassembled WGS sequence"/>
</dbReference>
<sequence length="71" mass="7796">MPLLGGESKYRIPLYVPSFLPTSLSSSIPTHIPSLPKMGPINLTIPLYLSLIDTLSFMCISSLNPMQSNFN</sequence>
<name>A0A1X0QFR3_9MICR</name>
<evidence type="ECO:0000313" key="1">
    <source>
        <dbReference type="EMBL" id="ORD98494.1"/>
    </source>
</evidence>
<dbReference type="EMBL" id="LTAI01000638">
    <property type="protein sequence ID" value="ORD98494.1"/>
    <property type="molecule type" value="Genomic_DNA"/>
</dbReference>
<proteinExistence type="predicted"/>
<dbReference type="VEuPathDB" id="MicrosporidiaDB:A0H76_2397"/>
<gene>
    <name evidence="1" type="ORF">A0H76_2397</name>
</gene>
<evidence type="ECO:0000313" key="2">
    <source>
        <dbReference type="Proteomes" id="UP000192501"/>
    </source>
</evidence>